<evidence type="ECO:0000313" key="8">
    <source>
        <dbReference type="EMBL" id="ROT78007.1"/>
    </source>
</evidence>
<dbReference type="InterPro" id="IPR036388">
    <property type="entry name" value="WH-like_DNA-bd_sf"/>
</dbReference>
<dbReference type="InterPro" id="IPR003593">
    <property type="entry name" value="AAA+_ATPase"/>
</dbReference>
<dbReference type="InterPro" id="IPR054425">
    <property type="entry name" value="Cdc6_ORC1-like_ATPase_lid"/>
</dbReference>
<dbReference type="InterPro" id="IPR036390">
    <property type="entry name" value="WH_DNA-bd_sf"/>
</dbReference>
<dbReference type="InterPro" id="IPR050311">
    <property type="entry name" value="ORC1/CDC6"/>
</dbReference>
<evidence type="ECO:0000256" key="1">
    <source>
        <dbReference type="ARBA" id="ARBA00006184"/>
    </source>
</evidence>
<feature type="compositionally biased region" description="Low complexity" evidence="5">
    <location>
        <begin position="209"/>
        <end position="225"/>
    </location>
</feature>
<feature type="domain" description="AAA+ ATPase" evidence="6">
    <location>
        <begin position="375"/>
        <end position="509"/>
    </location>
</feature>
<dbReference type="CDD" id="cd00009">
    <property type="entry name" value="AAA"/>
    <property type="match status" value="1"/>
</dbReference>
<evidence type="ECO:0000313" key="9">
    <source>
        <dbReference type="Proteomes" id="UP000283509"/>
    </source>
</evidence>
<dbReference type="Pfam" id="PF09079">
    <property type="entry name" value="WHD_Cdc6"/>
    <property type="match status" value="1"/>
</dbReference>
<dbReference type="Gene3D" id="1.10.8.60">
    <property type="match status" value="1"/>
</dbReference>
<evidence type="ECO:0000259" key="7">
    <source>
        <dbReference type="SMART" id="SM01074"/>
    </source>
</evidence>
<keyword evidence="9" id="KW-1185">Reference proteome</keyword>
<name>A0A423TNK5_PENVA</name>
<dbReference type="EMBL" id="QCYY01001450">
    <property type="protein sequence ID" value="ROT78007.1"/>
    <property type="molecule type" value="Genomic_DNA"/>
</dbReference>
<feature type="compositionally biased region" description="Basic and acidic residues" evidence="5">
    <location>
        <begin position="39"/>
        <end position="59"/>
    </location>
</feature>
<dbReference type="SMART" id="SM00382">
    <property type="entry name" value="AAA"/>
    <property type="match status" value="1"/>
</dbReference>
<dbReference type="GO" id="GO:0016887">
    <property type="term" value="F:ATP hydrolysis activity"/>
    <property type="evidence" value="ECO:0007669"/>
    <property type="project" value="InterPro"/>
</dbReference>
<keyword evidence="3" id="KW-0235">DNA replication</keyword>
<dbReference type="CDD" id="cd08768">
    <property type="entry name" value="Cdc6_C"/>
    <property type="match status" value="1"/>
</dbReference>
<dbReference type="InterPro" id="IPR027417">
    <property type="entry name" value="P-loop_NTPase"/>
</dbReference>
<dbReference type="STRING" id="6689.A0A423TNK5"/>
<dbReference type="GO" id="GO:0006270">
    <property type="term" value="P:DNA replication initiation"/>
    <property type="evidence" value="ECO:0007669"/>
    <property type="project" value="InterPro"/>
</dbReference>
<reference evidence="8 9" key="2">
    <citation type="submission" date="2019-01" db="EMBL/GenBank/DDBJ databases">
        <title>The decoding of complex shrimp genome reveals the adaptation for benthos swimmer, frequently molting mechanism and breeding impact on genome.</title>
        <authorList>
            <person name="Sun Y."/>
            <person name="Gao Y."/>
            <person name="Yu Y."/>
        </authorList>
    </citation>
    <scope>NUCLEOTIDE SEQUENCE [LARGE SCALE GENOMIC DNA]</scope>
    <source>
        <tissue evidence="8">Muscle</tissue>
    </source>
</reference>
<feature type="compositionally biased region" description="Low complexity" evidence="5">
    <location>
        <begin position="298"/>
        <end position="307"/>
    </location>
</feature>
<dbReference type="PANTHER" id="PTHR10763:SF26">
    <property type="entry name" value="CELL DIVISION CONTROL PROTEIN 6 HOMOLOG"/>
    <property type="match status" value="1"/>
</dbReference>
<dbReference type="InterPro" id="IPR049945">
    <property type="entry name" value="AAA_22"/>
</dbReference>
<protein>
    <recommendedName>
        <fullName evidence="10">Cell division control protein</fullName>
    </recommendedName>
</protein>
<keyword evidence="4" id="KW-0131">Cell cycle</keyword>
<comment type="caution">
    <text evidence="8">The sequence shown here is derived from an EMBL/GenBank/DDBJ whole genome shotgun (WGS) entry which is preliminary data.</text>
</comment>
<dbReference type="FunFam" id="3.40.50.300:FF:000547">
    <property type="entry name" value="Cell division control protein"/>
    <property type="match status" value="1"/>
</dbReference>
<dbReference type="Proteomes" id="UP000283509">
    <property type="component" value="Unassembled WGS sequence"/>
</dbReference>
<keyword evidence="2" id="KW-0132">Cell division</keyword>
<dbReference type="Gene3D" id="1.10.10.10">
    <property type="entry name" value="Winged helix-like DNA-binding domain superfamily/Winged helix DNA-binding domain"/>
    <property type="match status" value="1"/>
</dbReference>
<dbReference type="OrthoDB" id="1926878at2759"/>
<dbReference type="Pfam" id="PF22606">
    <property type="entry name" value="Cdc6-ORC-like_ATPase_lid"/>
    <property type="match status" value="1"/>
</dbReference>
<gene>
    <name evidence="8" type="ORF">C7M84_003296</name>
</gene>
<evidence type="ECO:0000256" key="4">
    <source>
        <dbReference type="ARBA" id="ARBA00023306"/>
    </source>
</evidence>
<dbReference type="GO" id="GO:0003688">
    <property type="term" value="F:DNA replication origin binding"/>
    <property type="evidence" value="ECO:0007669"/>
    <property type="project" value="TreeGrafter"/>
</dbReference>
<comment type="similarity">
    <text evidence="1">Belongs to the CDC6/cdc18 family.</text>
</comment>
<accession>A0A423TNK5</accession>
<dbReference type="AlphaFoldDB" id="A0A423TNK5"/>
<dbReference type="Pfam" id="PF13401">
    <property type="entry name" value="AAA_22"/>
    <property type="match status" value="1"/>
</dbReference>
<dbReference type="SUPFAM" id="SSF52540">
    <property type="entry name" value="P-loop containing nucleoside triphosphate hydrolases"/>
    <property type="match status" value="1"/>
</dbReference>
<evidence type="ECO:0000256" key="5">
    <source>
        <dbReference type="SAM" id="MobiDB-lite"/>
    </source>
</evidence>
<feature type="region of interest" description="Disordered" evidence="5">
    <location>
        <begin position="589"/>
        <end position="609"/>
    </location>
</feature>
<feature type="region of interest" description="Disordered" evidence="5">
    <location>
        <begin position="16"/>
        <end position="99"/>
    </location>
</feature>
<dbReference type="InterPro" id="IPR015163">
    <property type="entry name" value="Cdc6_C"/>
</dbReference>
<dbReference type="SMART" id="SM01074">
    <property type="entry name" value="Cdc6_C"/>
    <property type="match status" value="1"/>
</dbReference>
<proteinExistence type="inferred from homology"/>
<feature type="region of interest" description="Disordered" evidence="5">
    <location>
        <begin position="209"/>
        <end position="307"/>
    </location>
</feature>
<dbReference type="SUPFAM" id="SSF46785">
    <property type="entry name" value="Winged helix' DNA-binding domain"/>
    <property type="match status" value="1"/>
</dbReference>
<feature type="domain" description="Cdc6 C-terminal" evidence="7">
    <location>
        <begin position="648"/>
        <end position="728"/>
    </location>
</feature>
<organism evidence="8 9">
    <name type="scientific">Penaeus vannamei</name>
    <name type="common">Whiteleg shrimp</name>
    <name type="synonym">Litopenaeus vannamei</name>
    <dbReference type="NCBI Taxonomy" id="6689"/>
    <lineage>
        <taxon>Eukaryota</taxon>
        <taxon>Metazoa</taxon>
        <taxon>Ecdysozoa</taxon>
        <taxon>Arthropoda</taxon>
        <taxon>Crustacea</taxon>
        <taxon>Multicrustacea</taxon>
        <taxon>Malacostraca</taxon>
        <taxon>Eumalacostraca</taxon>
        <taxon>Eucarida</taxon>
        <taxon>Decapoda</taxon>
        <taxon>Dendrobranchiata</taxon>
        <taxon>Penaeoidea</taxon>
        <taxon>Penaeidae</taxon>
        <taxon>Penaeus</taxon>
    </lineage>
</organism>
<dbReference type="GO" id="GO:0033314">
    <property type="term" value="P:mitotic DNA replication checkpoint signaling"/>
    <property type="evidence" value="ECO:0007669"/>
    <property type="project" value="TreeGrafter"/>
</dbReference>
<sequence length="828" mass="91279">MPTKQETINFPIRKTRTASMKAGKTEEILPVRRSSRARTTKENFYDSPRRSTRATKDACDSPCRSSRRTETPTRVSRVAAKDADAGTPSKRKASISEVEQQDLMCSPSKQLVIELARLPKSISSPVKLPLKVCRQLLSEDSYHENSENTHKALPDKPIEDLPLSPVKFYPTANSPAKIQNVGSKSPLKSSNIINIASPRKNICCLISSLQSPSKSPSKPLRMSSPVKSPLKCLVMERSAKSPLKGRNSPVKSPLKRLVMDGPVKSPLKNLDFGSPRRSPRKLDQENAQSPRRTPRKLAMSPLKFSSPSSMISKLSLASPSNSKKNAAMGICKPNVTAYRAVRQSLNTGTPTTLVCREKQVADMESFLKEHLQNVKPGSLYVSGAPGTGKTASLNSILDSMKLPNIKKVFLNCMTLRTAGAIYSKIVSELGLQQKGTERENIKAIEKALTSGKNPVLIMLDEIDQLDSRNQEVLYSIFEWPALAGSKLVLVGIANALDLTDRILPRLQARPTFKPKLLHFPPYSKAEIIKIINQRIQEAGLGDIQVIKPAAVMFLAGKVASVAGDVRKALDVCRRAVELCEIQARRQSVIKPTNGSPSKSPTKRPSPPPMKMVEVPQVLAIFNEVYGSRVISAVTDAPESFPLQQKVLICSLLLIMKHAKSKDLNLGKFHDVYTKICKKRNLPGIDQSEFLSLCTLLESRGMLQVKKAKEIRSSKVILRLNVDEAEQTLGAVLAELRPRPHQVPHAHQEPTGVPDEAVTPRVPPQALHRKVPGHAVQQFHAFLLGLLHLHVQLERRRTACETDTKPQNPVSSLQIRTWSSMAMAAFSSI</sequence>
<dbReference type="Gene3D" id="3.40.50.300">
    <property type="entry name" value="P-loop containing nucleotide triphosphate hydrolases"/>
    <property type="match status" value="1"/>
</dbReference>
<dbReference type="GO" id="GO:0051301">
    <property type="term" value="P:cell division"/>
    <property type="evidence" value="ECO:0007669"/>
    <property type="project" value="UniProtKB-KW"/>
</dbReference>
<evidence type="ECO:0000256" key="3">
    <source>
        <dbReference type="ARBA" id="ARBA00022705"/>
    </source>
</evidence>
<evidence type="ECO:0000259" key="6">
    <source>
        <dbReference type="SMART" id="SM00382"/>
    </source>
</evidence>
<dbReference type="GO" id="GO:0005634">
    <property type="term" value="C:nucleus"/>
    <property type="evidence" value="ECO:0007669"/>
    <property type="project" value="UniProtKB-SubCell"/>
</dbReference>
<evidence type="ECO:0008006" key="10">
    <source>
        <dbReference type="Google" id="ProtNLM"/>
    </source>
</evidence>
<evidence type="ECO:0000256" key="2">
    <source>
        <dbReference type="ARBA" id="ARBA00022618"/>
    </source>
</evidence>
<reference evidence="8 9" key="1">
    <citation type="submission" date="2018-04" db="EMBL/GenBank/DDBJ databases">
        <authorList>
            <person name="Zhang X."/>
            <person name="Yuan J."/>
            <person name="Li F."/>
            <person name="Xiang J."/>
        </authorList>
    </citation>
    <scope>NUCLEOTIDE SEQUENCE [LARGE SCALE GENOMIC DNA]</scope>
    <source>
        <tissue evidence="8">Muscle</tissue>
    </source>
</reference>
<dbReference type="PANTHER" id="PTHR10763">
    <property type="entry name" value="CELL DIVISION CONTROL PROTEIN 6-RELATED"/>
    <property type="match status" value="1"/>
</dbReference>